<dbReference type="SFLD" id="SFLDS00001">
    <property type="entry name" value="Enolase"/>
    <property type="match status" value="1"/>
</dbReference>
<dbReference type="Gene3D" id="3.20.20.120">
    <property type="entry name" value="Enolase-like C-terminal domain"/>
    <property type="match status" value="1"/>
</dbReference>
<dbReference type="OrthoDB" id="9802699at2"/>
<dbReference type="InterPro" id="IPR029065">
    <property type="entry name" value="Enolase_C-like"/>
</dbReference>
<keyword evidence="3" id="KW-0460">Magnesium</keyword>
<dbReference type="SFLD" id="SFLDG00179">
    <property type="entry name" value="mandelate_racemase"/>
    <property type="match status" value="1"/>
</dbReference>
<dbReference type="Gene3D" id="3.30.390.10">
    <property type="entry name" value="Enolase-like, N-terminal domain"/>
    <property type="match status" value="1"/>
</dbReference>
<dbReference type="EMBL" id="VTWH01000002">
    <property type="protein sequence ID" value="KAA0970168.1"/>
    <property type="molecule type" value="Genomic_DNA"/>
</dbReference>
<protein>
    <submittedName>
        <fullName evidence="5">Mandelate racemase/muconate lactonizing enzyme family protein</fullName>
    </submittedName>
</protein>
<dbReference type="GO" id="GO:0000287">
    <property type="term" value="F:magnesium ion binding"/>
    <property type="evidence" value="ECO:0007669"/>
    <property type="project" value="TreeGrafter"/>
</dbReference>
<dbReference type="Pfam" id="PF13378">
    <property type="entry name" value="MR_MLE_C"/>
    <property type="match status" value="1"/>
</dbReference>
<dbReference type="GO" id="GO:0016052">
    <property type="term" value="P:carbohydrate catabolic process"/>
    <property type="evidence" value="ECO:0007669"/>
    <property type="project" value="TreeGrafter"/>
</dbReference>
<dbReference type="InterPro" id="IPR036849">
    <property type="entry name" value="Enolase-like_C_sf"/>
</dbReference>
<name>A0A5B0DV04_9HYPH</name>
<dbReference type="GO" id="GO:0016836">
    <property type="term" value="F:hydro-lyase activity"/>
    <property type="evidence" value="ECO:0007669"/>
    <property type="project" value="TreeGrafter"/>
</dbReference>
<dbReference type="CDD" id="cd03316">
    <property type="entry name" value="MR_like"/>
    <property type="match status" value="1"/>
</dbReference>
<gene>
    <name evidence="5" type="ORF">FPY71_06430</name>
</gene>
<reference evidence="5 6" key="1">
    <citation type="submission" date="2019-08" db="EMBL/GenBank/DDBJ databases">
        <title>Aureimonas fodiniaquatilis sp. nov., isolated from a coal mine wastewater.</title>
        <authorList>
            <person name="Kim W."/>
        </authorList>
    </citation>
    <scope>NUCLEOTIDE SEQUENCE [LARGE SCALE GENOMIC DNA]</scope>
    <source>
        <strain evidence="5 6">CAU 1482</strain>
    </source>
</reference>
<dbReference type="RefSeq" id="WP_149298890.1">
    <property type="nucleotide sequence ID" value="NZ_VTWH01000002.1"/>
</dbReference>
<organism evidence="5 6">
    <name type="scientific">Aureimonas fodinaquatilis</name>
    <dbReference type="NCBI Taxonomy" id="2565783"/>
    <lineage>
        <taxon>Bacteria</taxon>
        <taxon>Pseudomonadati</taxon>
        <taxon>Pseudomonadota</taxon>
        <taxon>Alphaproteobacteria</taxon>
        <taxon>Hyphomicrobiales</taxon>
        <taxon>Aurantimonadaceae</taxon>
        <taxon>Aureimonas</taxon>
    </lineage>
</organism>
<evidence type="ECO:0000259" key="4">
    <source>
        <dbReference type="SMART" id="SM00922"/>
    </source>
</evidence>
<dbReference type="InterPro" id="IPR029017">
    <property type="entry name" value="Enolase-like_N"/>
</dbReference>
<dbReference type="SUPFAM" id="SSF54826">
    <property type="entry name" value="Enolase N-terminal domain-like"/>
    <property type="match status" value="1"/>
</dbReference>
<dbReference type="InterPro" id="IPR013341">
    <property type="entry name" value="Mandelate_racemase_N_dom"/>
</dbReference>
<proteinExistence type="predicted"/>
<evidence type="ECO:0000256" key="2">
    <source>
        <dbReference type="ARBA" id="ARBA00022723"/>
    </source>
</evidence>
<comment type="caution">
    <text evidence="5">The sequence shown here is derived from an EMBL/GenBank/DDBJ whole genome shotgun (WGS) entry which is preliminary data.</text>
</comment>
<dbReference type="Pfam" id="PF02746">
    <property type="entry name" value="MR_MLE_N"/>
    <property type="match status" value="1"/>
</dbReference>
<dbReference type="SMART" id="SM00922">
    <property type="entry name" value="MR_MLE"/>
    <property type="match status" value="1"/>
</dbReference>
<evidence type="ECO:0000313" key="6">
    <source>
        <dbReference type="Proteomes" id="UP000324738"/>
    </source>
</evidence>
<keyword evidence="6" id="KW-1185">Reference proteome</keyword>
<dbReference type="PANTHER" id="PTHR13794">
    <property type="entry name" value="ENOLASE SUPERFAMILY, MANDELATE RACEMASE"/>
    <property type="match status" value="1"/>
</dbReference>
<keyword evidence="2" id="KW-0479">Metal-binding</keyword>
<evidence type="ECO:0000313" key="5">
    <source>
        <dbReference type="EMBL" id="KAA0970168.1"/>
    </source>
</evidence>
<sequence>MSITKATSWILRFPSNRAAAERSDEEFELIGVTVEDSSGHTGTGWTFTSDYGGGASVKALLDTILLERIVGRESYEVEIINAELFHYTHRLGHGIASMAIAAIDIAIWDLRARQQGLSLAKALGQARDRVPCYGSGKASPSLPMNDLVELSAGYIAEGFKAVKIRVGREPDKDIQRITEVRAAIGDEPLIMCDANERLSLPAALWLGKRLADLNVFWFEEPILSQDIEGYRRLRSALPMAISMGEHVHSRRDFMPFIREGVADVLNPDICFVGGISETMKIGHVADSFGLGLAPHFMSVLSIHVAAALPRSTYLEFYPFMDDLLVHPLLMEDGEIVVPDRPGHGVEFTQEAWKTYKVA</sequence>
<dbReference type="InterPro" id="IPR046945">
    <property type="entry name" value="RHMD-like"/>
</dbReference>
<evidence type="ECO:0000256" key="1">
    <source>
        <dbReference type="ARBA" id="ARBA00001946"/>
    </source>
</evidence>
<accession>A0A5B0DV04</accession>
<dbReference type="Proteomes" id="UP000324738">
    <property type="component" value="Unassembled WGS sequence"/>
</dbReference>
<dbReference type="AlphaFoldDB" id="A0A5B0DV04"/>
<comment type="cofactor">
    <cofactor evidence="1">
        <name>Mg(2+)</name>
        <dbReference type="ChEBI" id="CHEBI:18420"/>
    </cofactor>
</comment>
<dbReference type="PANTHER" id="PTHR13794:SF58">
    <property type="entry name" value="MITOCHONDRIAL ENOLASE SUPERFAMILY MEMBER 1"/>
    <property type="match status" value="1"/>
</dbReference>
<feature type="domain" description="Mandelate racemase/muconate lactonizing enzyme C-terminal" evidence="4">
    <location>
        <begin position="144"/>
        <end position="240"/>
    </location>
</feature>
<dbReference type="SUPFAM" id="SSF51604">
    <property type="entry name" value="Enolase C-terminal domain-like"/>
    <property type="match status" value="1"/>
</dbReference>
<evidence type="ECO:0000256" key="3">
    <source>
        <dbReference type="ARBA" id="ARBA00022842"/>
    </source>
</evidence>
<dbReference type="InterPro" id="IPR013342">
    <property type="entry name" value="Mandelate_racemase_C"/>
</dbReference>